<dbReference type="AlphaFoldDB" id="A0A163M2P1"/>
<dbReference type="Pfam" id="PF08765">
    <property type="entry name" value="Mor"/>
    <property type="match status" value="1"/>
</dbReference>
<accession>A0A163M2P1</accession>
<reference evidence="2" key="1">
    <citation type="journal article" date="2016" name="Genome Announc.">
        <title>Draft genomes of two strains of Paenibacillus glucanolyticus with capability to degrade lignocellulose.</title>
        <authorList>
            <person name="Mathews S.L."/>
            <person name="Pawlak J."/>
            <person name="Grunden A.M."/>
        </authorList>
    </citation>
    <scope>NUCLEOTIDE SEQUENCE [LARGE SCALE GENOMIC DNA]</scope>
    <source>
        <strain evidence="2">SLM1</strain>
    </source>
</reference>
<dbReference type="InterPro" id="IPR052411">
    <property type="entry name" value="c-mor_Regulatory_Protein"/>
</dbReference>
<proteinExistence type="predicted"/>
<keyword evidence="2" id="KW-0418">Kinase</keyword>
<dbReference type="InterPro" id="IPR009057">
    <property type="entry name" value="Homeodomain-like_sf"/>
</dbReference>
<name>A0A163M2P1_9BACL</name>
<gene>
    <name evidence="2" type="ORF">AWU65_23520</name>
</gene>
<dbReference type="Proteomes" id="UP000076796">
    <property type="component" value="Unassembled WGS sequence"/>
</dbReference>
<dbReference type="SUPFAM" id="SSF46689">
    <property type="entry name" value="Homeodomain-like"/>
    <property type="match status" value="1"/>
</dbReference>
<feature type="domain" description="Mor transcription activator" evidence="1">
    <location>
        <begin position="10"/>
        <end position="86"/>
    </location>
</feature>
<keyword evidence="2" id="KW-0808">Transferase</keyword>
<comment type="caution">
    <text evidence="2">The sequence shown here is derived from an EMBL/GenBank/DDBJ whole genome shotgun (WGS) entry which is preliminary data.</text>
</comment>
<dbReference type="OrthoDB" id="9800398at2"/>
<dbReference type="RefSeq" id="WP_063479493.1">
    <property type="nucleotide sequence ID" value="NZ_CP147845.1"/>
</dbReference>
<dbReference type="NCBIfam" id="NF040785">
    <property type="entry name" value="CD3324_fam"/>
    <property type="match status" value="1"/>
</dbReference>
<sequence length="91" mass="10862">MKYEKALDILPEHIVKTIQHYIDGSYIYIPRKSENRKSWGEQTGIKKDLDIRNQMILESYVKGDSIQALSERYYLTEPSIRRIIRSEKMKL</sequence>
<dbReference type="EMBL" id="LWMH01000001">
    <property type="protein sequence ID" value="KZS48691.1"/>
    <property type="molecule type" value="Genomic_DNA"/>
</dbReference>
<dbReference type="PANTHER" id="PTHR37812">
    <property type="entry name" value="MU-LIKE PROPHAGE FLUMU PROTEIN C"/>
    <property type="match status" value="1"/>
</dbReference>
<dbReference type="PANTHER" id="PTHR37812:SF1">
    <property type="entry name" value="MU-LIKE PROPHAGE FLUMU PROTEIN C"/>
    <property type="match status" value="1"/>
</dbReference>
<keyword evidence="3" id="KW-1185">Reference proteome</keyword>
<evidence type="ECO:0000313" key="3">
    <source>
        <dbReference type="Proteomes" id="UP000076796"/>
    </source>
</evidence>
<dbReference type="GeneID" id="97555740"/>
<dbReference type="STRING" id="59843.A3958_22790"/>
<evidence type="ECO:0000313" key="2">
    <source>
        <dbReference type="EMBL" id="KZS48691.1"/>
    </source>
</evidence>
<protein>
    <submittedName>
        <fullName evidence="2">Histidine kinase</fullName>
    </submittedName>
</protein>
<dbReference type="GO" id="GO:0016301">
    <property type="term" value="F:kinase activity"/>
    <property type="evidence" value="ECO:0007669"/>
    <property type="project" value="UniProtKB-KW"/>
</dbReference>
<evidence type="ECO:0000259" key="1">
    <source>
        <dbReference type="Pfam" id="PF08765"/>
    </source>
</evidence>
<dbReference type="Gene3D" id="1.10.10.60">
    <property type="entry name" value="Homeodomain-like"/>
    <property type="match status" value="1"/>
</dbReference>
<dbReference type="InterPro" id="IPR049739">
    <property type="entry name" value="YraL-like"/>
</dbReference>
<organism evidence="2 3">
    <name type="scientific">Paenibacillus glucanolyticus</name>
    <dbReference type="NCBI Taxonomy" id="59843"/>
    <lineage>
        <taxon>Bacteria</taxon>
        <taxon>Bacillati</taxon>
        <taxon>Bacillota</taxon>
        <taxon>Bacilli</taxon>
        <taxon>Bacillales</taxon>
        <taxon>Paenibacillaceae</taxon>
        <taxon>Paenibacillus</taxon>
    </lineage>
</organism>
<dbReference type="InterPro" id="IPR014875">
    <property type="entry name" value="Mor_transcription_activator"/>
</dbReference>